<dbReference type="InterPro" id="IPR036910">
    <property type="entry name" value="HMG_box_dom_sf"/>
</dbReference>
<feature type="compositionally biased region" description="Polar residues" evidence="5">
    <location>
        <begin position="31"/>
        <end position="51"/>
    </location>
</feature>
<dbReference type="Gene3D" id="1.10.30.10">
    <property type="entry name" value="High mobility group box domain"/>
    <property type="match status" value="2"/>
</dbReference>
<keyword evidence="2 4" id="KW-0238">DNA-binding</keyword>
<dbReference type="EMBL" id="DF236956">
    <property type="protein sequence ID" value="GAQ78043.1"/>
    <property type="molecule type" value="Genomic_DNA"/>
</dbReference>
<evidence type="ECO:0000313" key="8">
    <source>
        <dbReference type="Proteomes" id="UP000054558"/>
    </source>
</evidence>
<dbReference type="CDD" id="cd00084">
    <property type="entry name" value="HMG-box_SF"/>
    <property type="match status" value="1"/>
</dbReference>
<feature type="domain" description="HMG box" evidence="6">
    <location>
        <begin position="231"/>
        <end position="299"/>
    </location>
</feature>
<keyword evidence="8" id="KW-1185">Reference proteome</keyword>
<evidence type="ECO:0000313" key="7">
    <source>
        <dbReference type="EMBL" id="GAQ78043.1"/>
    </source>
</evidence>
<organism evidence="7 8">
    <name type="scientific">Klebsormidium nitens</name>
    <name type="common">Green alga</name>
    <name type="synonym">Ulothrix nitens</name>
    <dbReference type="NCBI Taxonomy" id="105231"/>
    <lineage>
        <taxon>Eukaryota</taxon>
        <taxon>Viridiplantae</taxon>
        <taxon>Streptophyta</taxon>
        <taxon>Klebsormidiophyceae</taxon>
        <taxon>Klebsormidiales</taxon>
        <taxon>Klebsormidiaceae</taxon>
        <taxon>Klebsormidium</taxon>
    </lineage>
</organism>
<dbReference type="PROSITE" id="PS50118">
    <property type="entry name" value="HMG_BOX_2"/>
    <property type="match status" value="2"/>
</dbReference>
<dbReference type="GO" id="GO:0003677">
    <property type="term" value="F:DNA binding"/>
    <property type="evidence" value="ECO:0007669"/>
    <property type="project" value="UniProtKB-UniRule"/>
</dbReference>
<feature type="compositionally biased region" description="Basic and acidic residues" evidence="5">
    <location>
        <begin position="191"/>
        <end position="231"/>
    </location>
</feature>
<feature type="compositionally biased region" description="Basic and acidic residues" evidence="5">
    <location>
        <begin position="396"/>
        <end position="408"/>
    </location>
</feature>
<feature type="domain" description="HMG box" evidence="6">
    <location>
        <begin position="320"/>
        <end position="389"/>
    </location>
</feature>
<evidence type="ECO:0000259" key="6">
    <source>
        <dbReference type="PROSITE" id="PS50118"/>
    </source>
</evidence>
<feature type="region of interest" description="Disordered" evidence="5">
    <location>
        <begin position="383"/>
        <end position="491"/>
    </location>
</feature>
<comment type="subcellular location">
    <subcellularLocation>
        <location evidence="1">Nucleus</location>
    </subcellularLocation>
</comment>
<feature type="compositionally biased region" description="Basic and acidic residues" evidence="5">
    <location>
        <begin position="292"/>
        <end position="318"/>
    </location>
</feature>
<dbReference type="Proteomes" id="UP000054558">
    <property type="component" value="Unassembled WGS sequence"/>
</dbReference>
<protein>
    <submittedName>
        <fullName evidence="7">High mobility group</fullName>
    </submittedName>
</protein>
<dbReference type="OMA" id="QEHTRIC"/>
<evidence type="ECO:0000256" key="2">
    <source>
        <dbReference type="ARBA" id="ARBA00023125"/>
    </source>
</evidence>
<dbReference type="Pfam" id="PF00505">
    <property type="entry name" value="HMG_box"/>
    <property type="match status" value="2"/>
</dbReference>
<dbReference type="STRING" id="105231.A0A1Y1HJG7"/>
<dbReference type="SUPFAM" id="SSF47095">
    <property type="entry name" value="HMG-box"/>
    <property type="match status" value="2"/>
</dbReference>
<evidence type="ECO:0000256" key="1">
    <source>
        <dbReference type="ARBA" id="ARBA00004123"/>
    </source>
</evidence>
<feature type="region of interest" description="Disordered" evidence="5">
    <location>
        <begin position="1"/>
        <end position="233"/>
    </location>
</feature>
<feature type="compositionally biased region" description="Basic and acidic residues" evidence="5">
    <location>
        <begin position="53"/>
        <end position="66"/>
    </location>
</feature>
<feature type="compositionally biased region" description="Acidic residues" evidence="5">
    <location>
        <begin position="67"/>
        <end position="81"/>
    </location>
</feature>
<gene>
    <name evidence="7" type="ORF">KFL_000070130</name>
</gene>
<keyword evidence="3 4" id="KW-0539">Nucleus</keyword>
<evidence type="ECO:0000256" key="3">
    <source>
        <dbReference type="ARBA" id="ARBA00023242"/>
    </source>
</evidence>
<feature type="compositionally biased region" description="Basic and acidic residues" evidence="5">
    <location>
        <begin position="110"/>
        <end position="141"/>
    </location>
</feature>
<feature type="DNA-binding region" description="HMG box" evidence="4">
    <location>
        <begin position="231"/>
        <end position="299"/>
    </location>
</feature>
<feature type="DNA-binding region" description="HMG box" evidence="4">
    <location>
        <begin position="320"/>
        <end position="389"/>
    </location>
</feature>
<feature type="region of interest" description="Disordered" evidence="5">
    <location>
        <begin position="292"/>
        <end position="321"/>
    </location>
</feature>
<feature type="compositionally biased region" description="Polar residues" evidence="5">
    <location>
        <begin position="94"/>
        <end position="105"/>
    </location>
</feature>
<feature type="compositionally biased region" description="Basic residues" evidence="5">
    <location>
        <begin position="436"/>
        <end position="446"/>
    </location>
</feature>
<dbReference type="PANTHER" id="PTHR48112">
    <property type="entry name" value="HIGH MOBILITY GROUP PROTEIN DSP1"/>
    <property type="match status" value="1"/>
</dbReference>
<proteinExistence type="predicted"/>
<feature type="compositionally biased region" description="Acidic residues" evidence="5">
    <location>
        <begin position="466"/>
        <end position="490"/>
    </location>
</feature>
<dbReference type="AlphaFoldDB" id="A0A1Y1HJG7"/>
<feature type="compositionally biased region" description="Basic and acidic residues" evidence="5">
    <location>
        <begin position="161"/>
        <end position="173"/>
    </location>
</feature>
<dbReference type="InterPro" id="IPR050342">
    <property type="entry name" value="HMGB"/>
</dbReference>
<dbReference type="SMART" id="SM00398">
    <property type="entry name" value="HMG"/>
    <property type="match status" value="2"/>
</dbReference>
<name>A0A1Y1HJG7_KLENI</name>
<accession>A0A1Y1HJG7</accession>
<reference evidence="7 8" key="1">
    <citation type="journal article" date="2014" name="Nat. Commun.">
        <title>Klebsormidium flaccidum genome reveals primary factors for plant terrestrial adaptation.</title>
        <authorList>
            <person name="Hori K."/>
            <person name="Maruyama F."/>
            <person name="Fujisawa T."/>
            <person name="Togashi T."/>
            <person name="Yamamoto N."/>
            <person name="Seo M."/>
            <person name="Sato S."/>
            <person name="Yamada T."/>
            <person name="Mori H."/>
            <person name="Tajima N."/>
            <person name="Moriyama T."/>
            <person name="Ikeuchi M."/>
            <person name="Watanabe M."/>
            <person name="Wada H."/>
            <person name="Kobayashi K."/>
            <person name="Saito M."/>
            <person name="Masuda T."/>
            <person name="Sasaki-Sekimoto Y."/>
            <person name="Mashiguchi K."/>
            <person name="Awai K."/>
            <person name="Shimojima M."/>
            <person name="Masuda S."/>
            <person name="Iwai M."/>
            <person name="Nobusawa T."/>
            <person name="Narise T."/>
            <person name="Kondo S."/>
            <person name="Saito H."/>
            <person name="Sato R."/>
            <person name="Murakawa M."/>
            <person name="Ihara Y."/>
            <person name="Oshima-Yamada Y."/>
            <person name="Ohtaka K."/>
            <person name="Satoh M."/>
            <person name="Sonobe K."/>
            <person name="Ishii M."/>
            <person name="Ohtani R."/>
            <person name="Kanamori-Sato M."/>
            <person name="Honoki R."/>
            <person name="Miyazaki D."/>
            <person name="Mochizuki H."/>
            <person name="Umetsu J."/>
            <person name="Higashi K."/>
            <person name="Shibata D."/>
            <person name="Kamiya Y."/>
            <person name="Sato N."/>
            <person name="Nakamura Y."/>
            <person name="Tabata S."/>
            <person name="Ida S."/>
            <person name="Kurokawa K."/>
            <person name="Ohta H."/>
        </authorList>
    </citation>
    <scope>NUCLEOTIDE SEQUENCE [LARGE SCALE GENOMIC DNA]</scope>
    <source>
        <strain evidence="7 8">NIES-2285</strain>
    </source>
</reference>
<dbReference type="OrthoDB" id="550908at2759"/>
<dbReference type="GO" id="GO:0005634">
    <property type="term" value="C:nucleus"/>
    <property type="evidence" value="ECO:0007669"/>
    <property type="project" value="UniProtKB-SubCell"/>
</dbReference>
<feature type="compositionally biased region" description="Polar residues" evidence="5">
    <location>
        <begin position="180"/>
        <end position="190"/>
    </location>
</feature>
<dbReference type="InterPro" id="IPR009071">
    <property type="entry name" value="HMG_box_dom"/>
</dbReference>
<dbReference type="PANTHER" id="PTHR48112:SF32">
    <property type="entry name" value="HIGH MOBILITY GROUP PROTEIN B3"/>
    <property type="match status" value="1"/>
</dbReference>
<evidence type="ECO:0000256" key="5">
    <source>
        <dbReference type="SAM" id="MobiDB-lite"/>
    </source>
</evidence>
<evidence type="ECO:0000256" key="4">
    <source>
        <dbReference type="PROSITE-ProRule" id="PRU00267"/>
    </source>
</evidence>
<sequence length="625" mass="68731">MKVPRTAAAAALEQVSKSTEETGPAAEGDMESNNEAGETKNSQTNLLSTLSRVADEDKVGKGKECDSGSDSDSDTDSDGEHDDLSEKLSKIIGDTSQENLIQGRNTEPVLKGEDEVNEANAEKCTENLDGDAIEKTEDGKTGGETNVKQSGKRKKFSMVMKPKEAAPTKDTKKGGAAKILSTNKLSSSSDKVTKAATEKASDAEGKEKKGSSAEKEHVGDGNRNITKESKPARARSAFIFFTMENREKVKAQNGKLSLPEMQKKLAEAWKELGDEQRQRYEGMAAADKIRVEAEKKVGNNDGGEKKGKSATGKQDKGTKKVRAKTSYMIFCSKNRERIQKAASPGATFGELTKALAEEWKSLSDGDKKEYEELAAEDRKRVAELVEDNPGSVSTHNSEKVKDKGDNRKQNLFKKTGKSEEKVVKAKKAAVAETTKAKKKGPTRTKKSAASEERKSSTESTISDEMFMGDEESENEDADPMEEVASEEDFGELQFILGKTRDGKYVTKRKGMDYTQVEYENFPAKKAKLNPEQEAELEEKVKEYHKASAAFKKEVDRRLAEGDGNLDLEGVPKGSKLEMLTFLGNIREDVFPEKTLPKPDVWMKVPMLGTYRLLQKLEGLPFESTF</sequence>